<reference evidence="5 6" key="2">
    <citation type="submission" date="2018-06" db="EMBL/GenBank/DDBJ databases">
        <title>Metagenomic assembly of (sub)arctic Cyanobacteria and their associated microbiome from non-axenic cultures.</title>
        <authorList>
            <person name="Baurain D."/>
        </authorList>
    </citation>
    <scope>NUCLEOTIDE SEQUENCE [LARGE SCALE GENOMIC DNA]</scope>
    <source>
        <strain evidence="5">ULC129bin1</strain>
    </source>
</reference>
<dbReference type="InterPro" id="IPR036390">
    <property type="entry name" value="WH_DNA-bd_sf"/>
</dbReference>
<dbReference type="Pfam" id="PF07729">
    <property type="entry name" value="FCD"/>
    <property type="match status" value="1"/>
</dbReference>
<dbReference type="PANTHER" id="PTHR43537:SF24">
    <property type="entry name" value="GLUCONATE OPERON TRANSCRIPTIONAL REPRESSOR"/>
    <property type="match status" value="1"/>
</dbReference>
<comment type="caution">
    <text evidence="5">The sequence shown here is derived from an EMBL/GenBank/DDBJ whole genome shotgun (WGS) entry which is preliminary data.</text>
</comment>
<dbReference type="Proteomes" id="UP000249354">
    <property type="component" value="Unassembled WGS sequence"/>
</dbReference>
<dbReference type="SUPFAM" id="SSF46785">
    <property type="entry name" value="Winged helix' DNA-binding domain"/>
    <property type="match status" value="1"/>
</dbReference>
<feature type="domain" description="HTH gntR-type" evidence="4">
    <location>
        <begin position="16"/>
        <end position="82"/>
    </location>
</feature>
<evidence type="ECO:0000313" key="5">
    <source>
        <dbReference type="EMBL" id="PZO11839.1"/>
    </source>
</evidence>
<dbReference type="EMBL" id="QBMC01000168">
    <property type="protein sequence ID" value="PZO11839.1"/>
    <property type="molecule type" value="Genomic_DNA"/>
</dbReference>
<dbReference type="SMART" id="SM00895">
    <property type="entry name" value="FCD"/>
    <property type="match status" value="1"/>
</dbReference>
<dbReference type="InterPro" id="IPR000524">
    <property type="entry name" value="Tscrpt_reg_HTH_GntR"/>
</dbReference>
<dbReference type="Gene3D" id="1.10.10.10">
    <property type="entry name" value="Winged helix-like DNA-binding domain superfamily/Winged helix DNA-binding domain"/>
    <property type="match status" value="1"/>
</dbReference>
<gene>
    <name evidence="5" type="ORF">DCF25_18700</name>
</gene>
<protein>
    <submittedName>
        <fullName evidence="5">GntR family transcriptional regulator</fullName>
    </submittedName>
</protein>
<dbReference type="PRINTS" id="PR00035">
    <property type="entry name" value="HTHGNTR"/>
</dbReference>
<organism evidence="5 6">
    <name type="scientific">Leptolyngbya foveolarum</name>
    <dbReference type="NCBI Taxonomy" id="47253"/>
    <lineage>
        <taxon>Bacteria</taxon>
        <taxon>Bacillati</taxon>
        <taxon>Cyanobacteriota</taxon>
        <taxon>Cyanophyceae</taxon>
        <taxon>Leptolyngbyales</taxon>
        <taxon>Leptolyngbyaceae</taxon>
        <taxon>Leptolyngbya group</taxon>
        <taxon>Leptolyngbya</taxon>
    </lineage>
</organism>
<accession>A0A2W4U3G9</accession>
<evidence type="ECO:0000313" key="6">
    <source>
        <dbReference type="Proteomes" id="UP000249354"/>
    </source>
</evidence>
<keyword evidence="3" id="KW-0804">Transcription</keyword>
<evidence type="ECO:0000259" key="4">
    <source>
        <dbReference type="PROSITE" id="PS50949"/>
    </source>
</evidence>
<reference evidence="6" key="1">
    <citation type="submission" date="2018-04" db="EMBL/GenBank/DDBJ databases">
        <authorList>
            <person name="Cornet L."/>
        </authorList>
    </citation>
    <scope>NUCLEOTIDE SEQUENCE [LARGE SCALE GENOMIC DNA]</scope>
</reference>
<keyword evidence="2" id="KW-0238">DNA-binding</keyword>
<proteinExistence type="predicted"/>
<dbReference type="CDD" id="cd07377">
    <property type="entry name" value="WHTH_GntR"/>
    <property type="match status" value="1"/>
</dbReference>
<evidence type="ECO:0000256" key="3">
    <source>
        <dbReference type="ARBA" id="ARBA00023163"/>
    </source>
</evidence>
<dbReference type="InterPro" id="IPR008920">
    <property type="entry name" value="TF_FadR/GntR_C"/>
</dbReference>
<dbReference type="PANTHER" id="PTHR43537">
    <property type="entry name" value="TRANSCRIPTIONAL REGULATOR, GNTR FAMILY"/>
    <property type="match status" value="1"/>
</dbReference>
<dbReference type="SMART" id="SM00345">
    <property type="entry name" value="HTH_GNTR"/>
    <property type="match status" value="1"/>
</dbReference>
<keyword evidence="1" id="KW-0805">Transcription regulation</keyword>
<evidence type="ECO:0000256" key="2">
    <source>
        <dbReference type="ARBA" id="ARBA00023125"/>
    </source>
</evidence>
<dbReference type="SUPFAM" id="SSF48008">
    <property type="entry name" value="GntR ligand-binding domain-like"/>
    <property type="match status" value="1"/>
</dbReference>
<dbReference type="Pfam" id="PF00392">
    <property type="entry name" value="GntR"/>
    <property type="match status" value="1"/>
</dbReference>
<dbReference type="GO" id="GO:0003700">
    <property type="term" value="F:DNA-binding transcription factor activity"/>
    <property type="evidence" value="ECO:0007669"/>
    <property type="project" value="InterPro"/>
</dbReference>
<dbReference type="InterPro" id="IPR036388">
    <property type="entry name" value="WH-like_DNA-bd_sf"/>
</dbReference>
<dbReference type="GO" id="GO:0003677">
    <property type="term" value="F:DNA binding"/>
    <property type="evidence" value="ECO:0007669"/>
    <property type="project" value="UniProtKB-KW"/>
</dbReference>
<evidence type="ECO:0000256" key="1">
    <source>
        <dbReference type="ARBA" id="ARBA00023015"/>
    </source>
</evidence>
<dbReference type="InterPro" id="IPR011711">
    <property type="entry name" value="GntR_C"/>
</dbReference>
<name>A0A2W4U3G9_9CYAN</name>
<sequence length="231" mass="25898">MALKTRSARSPIKRRKSLSEQAYSALRTSILAGKFPPGSRLIETQLTAWLNVSRTPLREALRQLQKEGLVVADTSGLQVTTISAVDAMELYDCRLVLEKLAVTGACEHASQLQLKALEQSVIQAEERDPQNFDPRSLLQLLDIDYQFHHLIAESSGNRRLVSLLDQLFDSMALLRIQTLQQNPLVLEIRLEHRQVYEAIAQKDAATATAAIQQHLLASKARVVKEIQTHKT</sequence>
<dbReference type="PROSITE" id="PS50949">
    <property type="entry name" value="HTH_GNTR"/>
    <property type="match status" value="1"/>
</dbReference>
<dbReference type="Gene3D" id="1.20.120.530">
    <property type="entry name" value="GntR ligand-binding domain-like"/>
    <property type="match status" value="1"/>
</dbReference>
<dbReference type="AlphaFoldDB" id="A0A2W4U3G9"/>